<dbReference type="GO" id="GO:0050482">
    <property type="term" value="P:arachidonate secretion"/>
    <property type="evidence" value="ECO:0007669"/>
    <property type="project" value="InterPro"/>
</dbReference>
<feature type="signal peptide" evidence="3">
    <location>
        <begin position="1"/>
        <end position="17"/>
    </location>
</feature>
<dbReference type="PROSITE" id="PS00118">
    <property type="entry name" value="PA2_HIS"/>
    <property type="match status" value="2"/>
</dbReference>
<feature type="chain" id="PRO_5036220753" description="Phospholipase A(2)" evidence="3">
    <location>
        <begin position="18"/>
        <end position="579"/>
    </location>
</feature>
<sequence>MAYWWILAIILFRSCHSQYYLHNVHCKILDHVGSQSDEADELYEDYDDISYNDDDIDMSFVDQPKYLVDGTNGRNDHILAQNDQYDINKPFKKLLRRLHQDDNVKSSIDKDEKRKEKLALNVRDYGEGSEGIFDHIAHPKGVAKADLSGYDKNVGYCGTGGAISTKANKHLCDECSSVYNDFNLCCYAHDNCYTNQWGREYCDKIFCHCLNVIPGNECTSKRGTYCWAVKTFGRIPYLRSGNGISPKPRPPLPDWYESKPITKQIAFTVTEAPPNEVPKKNTAIKPYNKDKWYCGSDGTSKQMSIMNVLLNCFDIQNEFNLCCYAHDNCYTNQWGQEYCDKVFCHCLNVILGDKCAVERNTFCEVLKGWGGSAYHKSDNGTSVIPMPPLPGWYTAEPTSIEPEVLSTTTVTSITTVNDTVTSSSRNDTTSVITVIKDNRDEWSCGYLGTGSDNLFKIVKFLCPEDKQSFNQCCVSHIGCYAAQLSQERCDAAFCDCLSTIDGNGCEQEKGTYCNMARNHGAELYNQLGNNTSATPRPIPKSQTTTLVYDYNLQFDLSVFCSSNYLSPSIAIFIVIYLII</sequence>
<dbReference type="EMBL" id="CAJFDH010000001">
    <property type="protein sequence ID" value="CAD5205395.1"/>
    <property type="molecule type" value="Genomic_DNA"/>
</dbReference>
<protein>
    <recommendedName>
        <fullName evidence="6">Phospholipase A(2)</fullName>
    </recommendedName>
</protein>
<organism evidence="4 5">
    <name type="scientific">Bursaphelenchus okinawaensis</name>
    <dbReference type="NCBI Taxonomy" id="465554"/>
    <lineage>
        <taxon>Eukaryota</taxon>
        <taxon>Metazoa</taxon>
        <taxon>Ecdysozoa</taxon>
        <taxon>Nematoda</taxon>
        <taxon>Chromadorea</taxon>
        <taxon>Rhabditida</taxon>
        <taxon>Tylenchina</taxon>
        <taxon>Tylenchomorpha</taxon>
        <taxon>Aphelenchoidea</taxon>
        <taxon>Aphelenchoididae</taxon>
        <taxon>Bursaphelenchus</taxon>
    </lineage>
</organism>
<proteinExistence type="predicted"/>
<accession>A0A811JQ87</accession>
<dbReference type="AlphaFoldDB" id="A0A811JQ87"/>
<evidence type="ECO:0000256" key="3">
    <source>
        <dbReference type="SAM" id="SignalP"/>
    </source>
</evidence>
<comment type="subcellular location">
    <subcellularLocation>
        <location evidence="1">Secreted</location>
    </subcellularLocation>
</comment>
<dbReference type="GO" id="GO:0004623">
    <property type="term" value="F:phospholipase A2 activity"/>
    <property type="evidence" value="ECO:0007669"/>
    <property type="project" value="InterPro"/>
</dbReference>
<keyword evidence="3" id="KW-0732">Signal</keyword>
<dbReference type="SUPFAM" id="SSF48619">
    <property type="entry name" value="Phospholipase A2, PLA2"/>
    <property type="match status" value="2"/>
</dbReference>
<dbReference type="PANTHER" id="PTHR34228:SF6">
    <property type="entry name" value="PHOSPHOLIPASE A2"/>
    <property type="match status" value="1"/>
</dbReference>
<dbReference type="OrthoDB" id="5781547at2759"/>
<evidence type="ECO:0000256" key="2">
    <source>
        <dbReference type="ARBA" id="ARBA00022525"/>
    </source>
</evidence>
<keyword evidence="5" id="KW-1185">Reference proteome</keyword>
<reference evidence="4" key="1">
    <citation type="submission" date="2020-09" db="EMBL/GenBank/DDBJ databases">
        <authorList>
            <person name="Kikuchi T."/>
        </authorList>
    </citation>
    <scope>NUCLEOTIDE SEQUENCE</scope>
    <source>
        <strain evidence="4">SH1</strain>
    </source>
</reference>
<comment type="caution">
    <text evidence="4">The sequence shown here is derived from an EMBL/GenBank/DDBJ whole genome shotgun (WGS) entry which is preliminary data.</text>
</comment>
<evidence type="ECO:0000313" key="4">
    <source>
        <dbReference type="EMBL" id="CAD5205395.1"/>
    </source>
</evidence>
<keyword evidence="2" id="KW-0964">Secreted</keyword>
<name>A0A811JQ87_9BILA</name>
<evidence type="ECO:0000313" key="5">
    <source>
        <dbReference type="Proteomes" id="UP000614601"/>
    </source>
</evidence>
<dbReference type="Proteomes" id="UP000783686">
    <property type="component" value="Unassembled WGS sequence"/>
</dbReference>
<dbReference type="InterPro" id="IPR033113">
    <property type="entry name" value="PLA2_histidine"/>
</dbReference>
<dbReference type="InterPro" id="IPR036444">
    <property type="entry name" value="PLipase_A2_dom_sf"/>
</dbReference>
<gene>
    <name evidence="4" type="ORF">BOKJ2_LOCUS79</name>
</gene>
<dbReference type="GO" id="GO:0005576">
    <property type="term" value="C:extracellular region"/>
    <property type="evidence" value="ECO:0007669"/>
    <property type="project" value="UniProtKB-SubCell"/>
</dbReference>
<evidence type="ECO:0000256" key="1">
    <source>
        <dbReference type="ARBA" id="ARBA00004613"/>
    </source>
</evidence>
<dbReference type="EMBL" id="CAJFCW020000001">
    <property type="protein sequence ID" value="CAG9077139.1"/>
    <property type="molecule type" value="Genomic_DNA"/>
</dbReference>
<dbReference type="GO" id="GO:0006644">
    <property type="term" value="P:phospholipid metabolic process"/>
    <property type="evidence" value="ECO:0007669"/>
    <property type="project" value="InterPro"/>
</dbReference>
<evidence type="ECO:0008006" key="6">
    <source>
        <dbReference type="Google" id="ProtNLM"/>
    </source>
</evidence>
<dbReference type="InterPro" id="IPR053322">
    <property type="entry name" value="PLA2-like"/>
</dbReference>
<dbReference type="PANTHER" id="PTHR34228">
    <property type="entry name" value="PROTEIN CBG09474-RELATED"/>
    <property type="match status" value="1"/>
</dbReference>
<dbReference type="Proteomes" id="UP000614601">
    <property type="component" value="Unassembled WGS sequence"/>
</dbReference>